<dbReference type="CDD" id="cd16357">
    <property type="entry name" value="GLOD4_C"/>
    <property type="match status" value="1"/>
</dbReference>
<evidence type="ECO:0000256" key="1">
    <source>
        <dbReference type="ARBA" id="ARBA00010363"/>
    </source>
</evidence>
<dbReference type="Proteomes" id="UP000613740">
    <property type="component" value="Unassembled WGS sequence"/>
</dbReference>
<dbReference type="PANTHER" id="PTHR46466">
    <property type="entry name" value="GLYOXALASE DOMAIN-CONTAINING PROTEIN 4"/>
    <property type="match status" value="1"/>
</dbReference>
<dbReference type="InterPro" id="IPR029068">
    <property type="entry name" value="Glyas_Bleomycin-R_OHBP_Dase"/>
</dbReference>
<feature type="domain" description="VOC" evidence="3">
    <location>
        <begin position="143"/>
        <end position="264"/>
    </location>
</feature>
<accession>A0A835WN95</accession>
<reference evidence="4" key="1">
    <citation type="journal article" date="2020" name="bioRxiv">
        <title>Comparative genomics of Chlamydomonas.</title>
        <authorList>
            <person name="Craig R.J."/>
            <person name="Hasan A.R."/>
            <person name="Ness R.W."/>
            <person name="Keightley P.D."/>
        </authorList>
    </citation>
    <scope>NUCLEOTIDE SEQUENCE</scope>
    <source>
        <strain evidence="4">CCAP 11/173</strain>
    </source>
</reference>
<feature type="domain" description="VOC" evidence="3">
    <location>
        <begin position="9"/>
        <end position="133"/>
    </location>
</feature>
<dbReference type="PANTHER" id="PTHR46466:SF1">
    <property type="entry name" value="GLYOXALASE DOMAIN-CONTAINING PROTEIN 4"/>
    <property type="match status" value="1"/>
</dbReference>
<evidence type="ECO:0000313" key="5">
    <source>
        <dbReference type="Proteomes" id="UP000613740"/>
    </source>
</evidence>
<dbReference type="AlphaFoldDB" id="A0A835WN95"/>
<dbReference type="Pfam" id="PF21701">
    <property type="entry name" value="GLOD4_C"/>
    <property type="match status" value="1"/>
</dbReference>
<dbReference type="InterPro" id="IPR037523">
    <property type="entry name" value="VOC_core"/>
</dbReference>
<comment type="similarity">
    <text evidence="1">Belongs to the glyoxalase I family.</text>
</comment>
<dbReference type="PROSITE" id="PS51819">
    <property type="entry name" value="VOC"/>
    <property type="match status" value="2"/>
</dbReference>
<name>A0A835WN95_9CHLO</name>
<organism evidence="4 5">
    <name type="scientific">Chlamydomonas schloesseri</name>
    <dbReference type="NCBI Taxonomy" id="2026947"/>
    <lineage>
        <taxon>Eukaryota</taxon>
        <taxon>Viridiplantae</taxon>
        <taxon>Chlorophyta</taxon>
        <taxon>core chlorophytes</taxon>
        <taxon>Chlorophyceae</taxon>
        <taxon>CS clade</taxon>
        <taxon>Chlamydomonadales</taxon>
        <taxon>Chlamydomonadaceae</taxon>
        <taxon>Chlamydomonas</taxon>
    </lineage>
</organism>
<proteinExistence type="inferred from homology"/>
<keyword evidence="2" id="KW-0677">Repeat</keyword>
<dbReference type="EMBL" id="JAEHOD010000010">
    <property type="protein sequence ID" value="KAG2450792.1"/>
    <property type="molecule type" value="Genomic_DNA"/>
</dbReference>
<evidence type="ECO:0000259" key="3">
    <source>
        <dbReference type="PROSITE" id="PS51819"/>
    </source>
</evidence>
<dbReference type="Gene3D" id="3.10.180.10">
    <property type="entry name" value="2,3-Dihydroxybiphenyl 1,2-Dioxygenase, domain 1"/>
    <property type="match status" value="2"/>
</dbReference>
<gene>
    <name evidence="4" type="ORF">HYH02_004629</name>
</gene>
<evidence type="ECO:0000256" key="2">
    <source>
        <dbReference type="ARBA" id="ARBA00022737"/>
    </source>
</evidence>
<keyword evidence="5" id="KW-1185">Reference proteome</keyword>
<comment type="caution">
    <text evidence="4">The sequence shown here is derived from an EMBL/GenBank/DDBJ whole genome shotgun (WGS) entry which is preliminary data.</text>
</comment>
<dbReference type="OrthoDB" id="16820at2759"/>
<dbReference type="InterPro" id="IPR043194">
    <property type="entry name" value="GLOD4_C"/>
</dbReference>
<dbReference type="InterPro" id="IPR043193">
    <property type="entry name" value="GLOD4"/>
</dbReference>
<sequence>MAAKPHPCRNLHWVFKVADRTATTQFYRDVLLLEPLRHEEFTEGCAAACNGPYDGKWSKTMIGYGDEDINFVLELTYNYGVKSYQLGNDFDSITICSKRVYDNIQAKGVGKAGPDGALEVATPDGYRFRVLNQEPGEGEGSCPMTELRLNVSDLDKSLAFWSGFLGFAAERPAPQQALLRCGPRQCALRLVQLPQGQALEHGTAFGRVAFACPGEQLQPLEAEVRAAGYTVHTPYVSLDTPGKATVQVVILQDPDGHEICFVGEAGFRDLSRRDPAAARLLDEAVAGDDSAAWFRRRAEAEARMAAMGV</sequence>
<protein>
    <recommendedName>
        <fullName evidence="3">VOC domain-containing protein</fullName>
    </recommendedName>
</protein>
<evidence type="ECO:0000313" key="4">
    <source>
        <dbReference type="EMBL" id="KAG2450792.1"/>
    </source>
</evidence>
<dbReference type="SUPFAM" id="SSF54593">
    <property type="entry name" value="Glyoxalase/Bleomycin resistance protein/Dihydroxybiphenyl dioxygenase"/>
    <property type="match status" value="2"/>
</dbReference>